<dbReference type="Proteomes" id="UP000198939">
    <property type="component" value="Unassembled WGS sequence"/>
</dbReference>
<evidence type="ECO:0000313" key="2">
    <source>
        <dbReference type="Proteomes" id="UP000198939"/>
    </source>
</evidence>
<proteinExistence type="predicted"/>
<comment type="caution">
    <text evidence="1">The sequence shown here is derived from an EMBL/GenBank/DDBJ whole genome shotgun (WGS) entry which is preliminary data.</text>
</comment>
<protein>
    <submittedName>
        <fullName evidence="1">Uncharacterized protein</fullName>
    </submittedName>
</protein>
<evidence type="ECO:0000313" key="1">
    <source>
        <dbReference type="EMBL" id="SEO01871.1"/>
    </source>
</evidence>
<reference evidence="1 2" key="1">
    <citation type="submission" date="2016-10" db="EMBL/GenBank/DDBJ databases">
        <authorList>
            <person name="Varghese N."/>
            <person name="Submissions S."/>
        </authorList>
    </citation>
    <scope>NUCLEOTIDE SEQUENCE [LARGE SCALE GENOMIC DNA]</scope>
    <source>
        <strain evidence="1 2">CGMCC 1.7071</strain>
    </source>
</reference>
<accession>A0ABY1ALN5</accession>
<gene>
    <name evidence="1" type="ORF">SAMN05216228_1010178</name>
</gene>
<name>A0ABY1ALN5_9HYPH</name>
<dbReference type="EMBL" id="FOCV01000010">
    <property type="protein sequence ID" value="SEO01871.1"/>
    <property type="molecule type" value="Genomic_DNA"/>
</dbReference>
<sequence>MVIREAWRSSPHRWFRQLIAFGLPLGCSICVFDRWSFFAMLALLNSWCDALNCFVALGFGDRSVQPLLSLSSQIAATACGGGAIRRASVICLRWNGERYPASRN</sequence>
<keyword evidence="2" id="KW-1185">Reference proteome</keyword>
<organism evidence="1 2">
    <name type="scientific">Rhizobium tibeticum</name>
    <dbReference type="NCBI Taxonomy" id="501024"/>
    <lineage>
        <taxon>Bacteria</taxon>
        <taxon>Pseudomonadati</taxon>
        <taxon>Pseudomonadota</taxon>
        <taxon>Alphaproteobacteria</taxon>
        <taxon>Hyphomicrobiales</taxon>
        <taxon>Rhizobiaceae</taxon>
        <taxon>Rhizobium/Agrobacterium group</taxon>
        <taxon>Rhizobium</taxon>
    </lineage>
</organism>